<evidence type="ECO:0000313" key="7">
    <source>
        <dbReference type="Proteomes" id="UP001596190"/>
    </source>
</evidence>
<dbReference type="Gene3D" id="1.10.10.10">
    <property type="entry name" value="Winged helix-like DNA-binding domain superfamily/Winged helix DNA-binding domain"/>
    <property type="match status" value="1"/>
</dbReference>
<proteinExistence type="inferred from homology"/>
<evidence type="ECO:0000313" key="6">
    <source>
        <dbReference type="EMBL" id="MFC6254910.1"/>
    </source>
</evidence>
<organism evidence="6 7">
    <name type="scientific">Secundilactobacillus hailunensis</name>
    <dbReference type="NCBI Taxonomy" id="2559923"/>
    <lineage>
        <taxon>Bacteria</taxon>
        <taxon>Bacillati</taxon>
        <taxon>Bacillota</taxon>
        <taxon>Bacilli</taxon>
        <taxon>Lactobacillales</taxon>
        <taxon>Lactobacillaceae</taxon>
        <taxon>Secundilactobacillus</taxon>
    </lineage>
</organism>
<keyword evidence="3" id="KW-0238">DNA-binding</keyword>
<evidence type="ECO:0000256" key="2">
    <source>
        <dbReference type="ARBA" id="ARBA00023015"/>
    </source>
</evidence>
<dbReference type="CDD" id="cd08414">
    <property type="entry name" value="PBP2_LTTR_aromatics_like"/>
    <property type="match status" value="1"/>
</dbReference>
<evidence type="ECO:0000256" key="3">
    <source>
        <dbReference type="ARBA" id="ARBA00023125"/>
    </source>
</evidence>
<feature type="domain" description="HTH lysR-type" evidence="5">
    <location>
        <begin position="1"/>
        <end position="58"/>
    </location>
</feature>
<keyword evidence="4" id="KW-0804">Transcription</keyword>
<keyword evidence="7" id="KW-1185">Reference proteome</keyword>
<dbReference type="InterPro" id="IPR005119">
    <property type="entry name" value="LysR_subst-bd"/>
</dbReference>
<dbReference type="InterPro" id="IPR036388">
    <property type="entry name" value="WH-like_DNA-bd_sf"/>
</dbReference>
<dbReference type="PROSITE" id="PS50931">
    <property type="entry name" value="HTH_LYSR"/>
    <property type="match status" value="1"/>
</dbReference>
<evidence type="ECO:0000256" key="4">
    <source>
        <dbReference type="ARBA" id="ARBA00023163"/>
    </source>
</evidence>
<dbReference type="Pfam" id="PF03466">
    <property type="entry name" value="LysR_substrate"/>
    <property type="match status" value="1"/>
</dbReference>
<dbReference type="Pfam" id="PF00126">
    <property type="entry name" value="HTH_1"/>
    <property type="match status" value="1"/>
</dbReference>
<reference evidence="7" key="1">
    <citation type="journal article" date="2019" name="Int. J. Syst. Evol. Microbiol.">
        <title>The Global Catalogue of Microorganisms (GCM) 10K type strain sequencing project: providing services to taxonomists for standard genome sequencing and annotation.</title>
        <authorList>
            <consortium name="The Broad Institute Genomics Platform"/>
            <consortium name="The Broad Institute Genome Sequencing Center for Infectious Disease"/>
            <person name="Wu L."/>
            <person name="Ma J."/>
        </authorList>
    </citation>
    <scope>NUCLEOTIDE SEQUENCE [LARGE SCALE GENOMIC DNA]</scope>
    <source>
        <strain evidence="7">CCM 8950</strain>
    </source>
</reference>
<dbReference type="Proteomes" id="UP001596190">
    <property type="component" value="Unassembled WGS sequence"/>
</dbReference>
<comment type="similarity">
    <text evidence="1">Belongs to the LysR transcriptional regulatory family.</text>
</comment>
<dbReference type="RefSeq" id="WP_137631599.1">
    <property type="nucleotide sequence ID" value="NZ_BJDO01000044.1"/>
</dbReference>
<dbReference type="PRINTS" id="PR00039">
    <property type="entry name" value="HTHLYSR"/>
</dbReference>
<keyword evidence="2" id="KW-0805">Transcription regulation</keyword>
<dbReference type="SUPFAM" id="SSF46785">
    <property type="entry name" value="Winged helix' DNA-binding domain"/>
    <property type="match status" value="1"/>
</dbReference>
<dbReference type="PANTHER" id="PTHR30346">
    <property type="entry name" value="TRANSCRIPTIONAL DUAL REGULATOR HCAR-RELATED"/>
    <property type="match status" value="1"/>
</dbReference>
<name>A0ABW1TCD9_9LACO</name>
<dbReference type="InterPro" id="IPR036390">
    <property type="entry name" value="WH_DNA-bd_sf"/>
</dbReference>
<dbReference type="PANTHER" id="PTHR30346:SF0">
    <property type="entry name" value="HCA OPERON TRANSCRIPTIONAL ACTIVATOR HCAR"/>
    <property type="match status" value="1"/>
</dbReference>
<accession>A0ABW1TCD9</accession>
<sequence>MNLLGLRYFIAVADYTSFTKAAEHLFVTQPTLSRQIMDLENEIGTPLFIRSHHSLKLTNAGNRFLKEAIRIVNEIDNLKKIVNPGEDSQAGSVRIGYQSFLDTGLMYQLLKRVAQKFPQMNLPLFRGTPAELRNQLLTDKCDVVFALSPCIQGLPNIDYIDLQENQLKIAVPLNHRLAKQNSVDLKDLANEDFIMLDRQVSPFVVDYAVSLCMKNGFSPNASHYVDNAEKALMLTGAGKGITFLHTMNKVSNPIKSFGVKLLNIEGQVNDFNFVLAYKETNPNPLLTTFMSEVSDFLTHNHEKA</sequence>
<dbReference type="EMBL" id="JBHSSA010000106">
    <property type="protein sequence ID" value="MFC6254910.1"/>
    <property type="molecule type" value="Genomic_DNA"/>
</dbReference>
<gene>
    <name evidence="6" type="ORF">ACFP1H_10010</name>
</gene>
<dbReference type="InterPro" id="IPR000847">
    <property type="entry name" value="LysR_HTH_N"/>
</dbReference>
<protein>
    <submittedName>
        <fullName evidence="6">LysR substrate-binding domain-containing protein</fullName>
    </submittedName>
</protein>
<dbReference type="Gene3D" id="3.40.190.10">
    <property type="entry name" value="Periplasmic binding protein-like II"/>
    <property type="match status" value="2"/>
</dbReference>
<evidence type="ECO:0000256" key="1">
    <source>
        <dbReference type="ARBA" id="ARBA00009437"/>
    </source>
</evidence>
<comment type="caution">
    <text evidence="6">The sequence shown here is derived from an EMBL/GenBank/DDBJ whole genome shotgun (WGS) entry which is preliminary data.</text>
</comment>
<dbReference type="SUPFAM" id="SSF53850">
    <property type="entry name" value="Periplasmic binding protein-like II"/>
    <property type="match status" value="1"/>
</dbReference>
<evidence type="ECO:0000259" key="5">
    <source>
        <dbReference type="PROSITE" id="PS50931"/>
    </source>
</evidence>